<name>A0A2P8G541_9BACT</name>
<accession>A0A2P8G541</accession>
<dbReference type="Proteomes" id="UP000240978">
    <property type="component" value="Unassembled WGS sequence"/>
</dbReference>
<sequence>MKMRLLLLSFPGASRCDAKLSELSLENQTNDHKLYENQITDTI</sequence>
<dbReference type="AlphaFoldDB" id="A0A2P8G541"/>
<gene>
    <name evidence="1" type="ORF">CLV42_107240</name>
</gene>
<protein>
    <submittedName>
        <fullName evidence="1">Uncharacterized protein</fullName>
    </submittedName>
</protein>
<evidence type="ECO:0000313" key="1">
    <source>
        <dbReference type="EMBL" id="PSL29093.1"/>
    </source>
</evidence>
<evidence type="ECO:0000313" key="2">
    <source>
        <dbReference type="Proteomes" id="UP000240978"/>
    </source>
</evidence>
<keyword evidence="2" id="KW-1185">Reference proteome</keyword>
<proteinExistence type="predicted"/>
<reference evidence="1 2" key="1">
    <citation type="submission" date="2018-03" db="EMBL/GenBank/DDBJ databases">
        <title>Genomic Encyclopedia of Archaeal and Bacterial Type Strains, Phase II (KMG-II): from individual species to whole genera.</title>
        <authorList>
            <person name="Goeker M."/>
        </authorList>
    </citation>
    <scope>NUCLEOTIDE SEQUENCE [LARGE SCALE GENOMIC DNA]</scope>
    <source>
        <strain evidence="1 2">DSM 18107</strain>
    </source>
</reference>
<organism evidence="1 2">
    <name type="scientific">Chitinophaga ginsengisoli</name>
    <dbReference type="NCBI Taxonomy" id="363837"/>
    <lineage>
        <taxon>Bacteria</taxon>
        <taxon>Pseudomonadati</taxon>
        <taxon>Bacteroidota</taxon>
        <taxon>Chitinophagia</taxon>
        <taxon>Chitinophagales</taxon>
        <taxon>Chitinophagaceae</taxon>
        <taxon>Chitinophaga</taxon>
    </lineage>
</organism>
<comment type="caution">
    <text evidence="1">The sequence shown here is derived from an EMBL/GenBank/DDBJ whole genome shotgun (WGS) entry which is preliminary data.</text>
</comment>
<dbReference type="EMBL" id="PYGK01000007">
    <property type="protein sequence ID" value="PSL29093.1"/>
    <property type="molecule type" value="Genomic_DNA"/>
</dbReference>